<dbReference type="RefSeq" id="WP_177212912.1">
    <property type="nucleotide sequence ID" value="NZ_FOSW01000016.1"/>
</dbReference>
<evidence type="ECO:0000256" key="1">
    <source>
        <dbReference type="ARBA" id="ARBA00010062"/>
    </source>
</evidence>
<protein>
    <submittedName>
        <fullName evidence="5">Amino acid/amide ABC transporter substrate-binding protein, HAAT family</fullName>
    </submittedName>
</protein>
<evidence type="ECO:0000259" key="4">
    <source>
        <dbReference type="Pfam" id="PF13458"/>
    </source>
</evidence>
<comment type="similarity">
    <text evidence="1">Belongs to the leucine-binding protein family.</text>
</comment>
<feature type="domain" description="Leucine-binding protein" evidence="4">
    <location>
        <begin position="38"/>
        <end position="380"/>
    </location>
</feature>
<organism evidence="5 6">
    <name type="scientific">Geodermatophilus ruber</name>
    <dbReference type="NCBI Taxonomy" id="504800"/>
    <lineage>
        <taxon>Bacteria</taxon>
        <taxon>Bacillati</taxon>
        <taxon>Actinomycetota</taxon>
        <taxon>Actinomycetes</taxon>
        <taxon>Geodermatophilales</taxon>
        <taxon>Geodermatophilaceae</taxon>
        <taxon>Geodermatophilus</taxon>
    </lineage>
</organism>
<dbReference type="Pfam" id="PF13458">
    <property type="entry name" value="Peripla_BP_6"/>
    <property type="match status" value="1"/>
</dbReference>
<dbReference type="InParanoid" id="A0A1I4K2Y4"/>
<dbReference type="InterPro" id="IPR028082">
    <property type="entry name" value="Peripla_BP_I"/>
</dbReference>
<keyword evidence="6" id="KW-1185">Reference proteome</keyword>
<feature type="chain" id="PRO_5039090459" evidence="3">
    <location>
        <begin position="28"/>
        <end position="398"/>
    </location>
</feature>
<dbReference type="PROSITE" id="PS51257">
    <property type="entry name" value="PROKAR_LIPOPROTEIN"/>
    <property type="match status" value="1"/>
</dbReference>
<reference evidence="5 6" key="1">
    <citation type="submission" date="2016-10" db="EMBL/GenBank/DDBJ databases">
        <authorList>
            <person name="de Groot N.N."/>
        </authorList>
    </citation>
    <scope>NUCLEOTIDE SEQUENCE [LARGE SCALE GENOMIC DNA]</scope>
    <source>
        <strain evidence="5 6">DSM 45317</strain>
    </source>
</reference>
<evidence type="ECO:0000313" key="6">
    <source>
        <dbReference type="Proteomes" id="UP000199152"/>
    </source>
</evidence>
<dbReference type="AlphaFoldDB" id="A0A1I4K2Y4"/>
<dbReference type="Gene3D" id="3.40.50.2300">
    <property type="match status" value="2"/>
</dbReference>
<evidence type="ECO:0000313" key="5">
    <source>
        <dbReference type="EMBL" id="SFL72873.1"/>
    </source>
</evidence>
<evidence type="ECO:0000256" key="3">
    <source>
        <dbReference type="SAM" id="SignalP"/>
    </source>
</evidence>
<dbReference type="PANTHER" id="PTHR30483:SF6">
    <property type="entry name" value="PERIPLASMIC BINDING PROTEIN OF ABC TRANSPORTER FOR NATURAL AMINO ACIDS"/>
    <property type="match status" value="1"/>
</dbReference>
<gene>
    <name evidence="5" type="ORF">SAMN04488085_11667</name>
</gene>
<accession>A0A1I4K2Y4</accession>
<dbReference type="PANTHER" id="PTHR30483">
    <property type="entry name" value="LEUCINE-SPECIFIC-BINDING PROTEIN"/>
    <property type="match status" value="1"/>
</dbReference>
<keyword evidence="2 3" id="KW-0732">Signal</keyword>
<dbReference type="InterPro" id="IPR051010">
    <property type="entry name" value="BCAA_transport"/>
</dbReference>
<feature type="signal peptide" evidence="3">
    <location>
        <begin position="1"/>
        <end position="27"/>
    </location>
</feature>
<evidence type="ECO:0000256" key="2">
    <source>
        <dbReference type="ARBA" id="ARBA00022729"/>
    </source>
</evidence>
<dbReference type="EMBL" id="FOSW01000016">
    <property type="protein sequence ID" value="SFL72873.1"/>
    <property type="molecule type" value="Genomic_DNA"/>
</dbReference>
<name>A0A1I4K2Y4_9ACTN</name>
<proteinExistence type="inferred from homology"/>
<dbReference type="Proteomes" id="UP000199152">
    <property type="component" value="Unassembled WGS sequence"/>
</dbReference>
<dbReference type="InterPro" id="IPR028081">
    <property type="entry name" value="Leu-bd"/>
</dbReference>
<sequence length="398" mass="41181">MFRVRGPLAITALAVTLAACSSSTASGGGGGEEASDDPIIIGAAVAESGGFELYDNAQTAGMQYAIDEINAAGGIDGRELQLITADHKSDPTQVAAVTQELLDEGADIIVPTVDYDMGAPAVLTAQAAGKVSIGGAGATEFGMQGLGPLHFNVFQATPSESAALAQFAFGSQGLRAPYLLEDTSIQYSKSLCDEFQTAWEALAGEGTITGRDTFDNSDPSVANQVSNVRGATGTDFVVLCSYPPGGPSVIRQLRTAGVDLPIYGGGAFDGTFWGDAVPDLQNFFHAAMVSSGGDDPNPDVNEFLENVEYEGSPSYALFGYMNIQTIAWGIEQAGTAEGAELAAALETLDEEEFLVGPTSYSADCHAPVERPVAIMTVEGGTARLVEYVSNPEVSRAAC</sequence>
<dbReference type="SUPFAM" id="SSF53822">
    <property type="entry name" value="Periplasmic binding protein-like I"/>
    <property type="match status" value="1"/>
</dbReference>
<dbReference type="STRING" id="504800.SAMN04488085_11667"/>